<accession>A0A5B9MIV6</accession>
<dbReference type="AlphaFoldDB" id="A0A5B9MIV6"/>
<evidence type="ECO:0000256" key="1">
    <source>
        <dbReference type="SAM" id="MobiDB-lite"/>
    </source>
</evidence>
<feature type="region of interest" description="Disordered" evidence="1">
    <location>
        <begin position="1"/>
        <end position="30"/>
    </location>
</feature>
<sequence>MLAEHESSATGVELYCESAPGRMLSGRESL</sequence>
<dbReference type="Proteomes" id="UP000321353">
    <property type="component" value="Chromosome"/>
</dbReference>
<reference evidence="2 3" key="1">
    <citation type="submission" date="2019-02" db="EMBL/GenBank/DDBJ databases">
        <title>Planctomycetal bacteria perform biofilm scaping via a novel small molecule.</title>
        <authorList>
            <person name="Jeske O."/>
            <person name="Boedeker C."/>
            <person name="Wiegand S."/>
            <person name="Breitling P."/>
            <person name="Kallscheuer N."/>
            <person name="Jogler M."/>
            <person name="Rohde M."/>
            <person name="Petersen J."/>
            <person name="Medema M.H."/>
            <person name="Surup F."/>
            <person name="Jogler C."/>
        </authorList>
    </citation>
    <scope>NUCLEOTIDE SEQUENCE [LARGE SCALE GENOMIC DNA]</scope>
    <source>
        <strain evidence="2 3">Mal15</strain>
    </source>
</reference>
<keyword evidence="3" id="KW-1185">Reference proteome</keyword>
<dbReference type="KEGG" id="smam:Mal15_52150"/>
<protein>
    <submittedName>
        <fullName evidence="2">Uncharacterized protein</fullName>
    </submittedName>
</protein>
<gene>
    <name evidence="2" type="ORF">Mal15_52150</name>
</gene>
<name>A0A5B9MIV6_9BACT</name>
<evidence type="ECO:0000313" key="2">
    <source>
        <dbReference type="EMBL" id="QEG01139.1"/>
    </source>
</evidence>
<organism evidence="2 3">
    <name type="scientific">Stieleria maiorica</name>
    <dbReference type="NCBI Taxonomy" id="2795974"/>
    <lineage>
        <taxon>Bacteria</taxon>
        <taxon>Pseudomonadati</taxon>
        <taxon>Planctomycetota</taxon>
        <taxon>Planctomycetia</taxon>
        <taxon>Pirellulales</taxon>
        <taxon>Pirellulaceae</taxon>
        <taxon>Stieleria</taxon>
    </lineage>
</organism>
<proteinExistence type="predicted"/>
<evidence type="ECO:0000313" key="3">
    <source>
        <dbReference type="Proteomes" id="UP000321353"/>
    </source>
</evidence>
<dbReference type="EMBL" id="CP036264">
    <property type="protein sequence ID" value="QEG01139.1"/>
    <property type="molecule type" value="Genomic_DNA"/>
</dbReference>